<evidence type="ECO:0000256" key="2">
    <source>
        <dbReference type="ARBA" id="ARBA00008661"/>
    </source>
</evidence>
<dbReference type="GO" id="GO:0006493">
    <property type="term" value="P:protein O-linked glycosylation"/>
    <property type="evidence" value="ECO:0007669"/>
    <property type="project" value="TreeGrafter"/>
</dbReference>
<keyword evidence="3 11" id="KW-0328">Glycosyltransferase</keyword>
<keyword evidence="8 11" id="KW-0333">Golgi apparatus</keyword>
<keyword evidence="5" id="KW-0812">Transmembrane</keyword>
<dbReference type="PANTHER" id="PTHR11214:SF376">
    <property type="entry name" value="HEXOSYLTRANSFERASE"/>
    <property type="match status" value="1"/>
</dbReference>
<dbReference type="InterPro" id="IPR002659">
    <property type="entry name" value="Glyco_trans_31"/>
</dbReference>
<evidence type="ECO:0000256" key="6">
    <source>
        <dbReference type="ARBA" id="ARBA00022968"/>
    </source>
</evidence>
<evidence type="ECO:0000256" key="9">
    <source>
        <dbReference type="ARBA" id="ARBA00023136"/>
    </source>
</evidence>
<keyword evidence="10" id="KW-0325">Glycoprotein</keyword>
<dbReference type="Proteomes" id="UP001186944">
    <property type="component" value="Unassembled WGS sequence"/>
</dbReference>
<feature type="region of interest" description="Disordered" evidence="12">
    <location>
        <begin position="73"/>
        <end position="101"/>
    </location>
</feature>
<dbReference type="Pfam" id="PF01762">
    <property type="entry name" value="Galactosyl_T"/>
    <property type="match status" value="1"/>
</dbReference>
<keyword evidence="7" id="KW-1133">Transmembrane helix</keyword>
<comment type="caution">
    <text evidence="13">The sequence shown here is derived from an EMBL/GenBank/DDBJ whole genome shotgun (WGS) entry which is preliminary data.</text>
</comment>
<dbReference type="FunFam" id="3.90.550.50:FF:000001">
    <property type="entry name" value="Hexosyltransferase"/>
    <property type="match status" value="1"/>
</dbReference>
<protein>
    <recommendedName>
        <fullName evidence="11">Hexosyltransferase</fullName>
        <ecNumber evidence="11">2.4.1.-</ecNumber>
    </recommendedName>
</protein>
<dbReference type="EMBL" id="VSWD01000006">
    <property type="protein sequence ID" value="KAK3099361.1"/>
    <property type="molecule type" value="Genomic_DNA"/>
</dbReference>
<evidence type="ECO:0000256" key="5">
    <source>
        <dbReference type="ARBA" id="ARBA00022692"/>
    </source>
</evidence>
<evidence type="ECO:0000313" key="14">
    <source>
        <dbReference type="Proteomes" id="UP001186944"/>
    </source>
</evidence>
<evidence type="ECO:0000256" key="1">
    <source>
        <dbReference type="ARBA" id="ARBA00004323"/>
    </source>
</evidence>
<dbReference type="AlphaFoldDB" id="A0AA88YCB6"/>
<comment type="similarity">
    <text evidence="2 11">Belongs to the glycosyltransferase 31 family.</text>
</comment>
<dbReference type="GO" id="GO:0016758">
    <property type="term" value="F:hexosyltransferase activity"/>
    <property type="evidence" value="ECO:0007669"/>
    <property type="project" value="InterPro"/>
</dbReference>
<keyword evidence="6" id="KW-0735">Signal-anchor</keyword>
<organism evidence="13 14">
    <name type="scientific">Pinctada imbricata</name>
    <name type="common">Atlantic pearl-oyster</name>
    <name type="synonym">Pinctada martensii</name>
    <dbReference type="NCBI Taxonomy" id="66713"/>
    <lineage>
        <taxon>Eukaryota</taxon>
        <taxon>Metazoa</taxon>
        <taxon>Spiralia</taxon>
        <taxon>Lophotrochozoa</taxon>
        <taxon>Mollusca</taxon>
        <taxon>Bivalvia</taxon>
        <taxon>Autobranchia</taxon>
        <taxon>Pteriomorphia</taxon>
        <taxon>Pterioida</taxon>
        <taxon>Pterioidea</taxon>
        <taxon>Pteriidae</taxon>
        <taxon>Pinctada</taxon>
    </lineage>
</organism>
<sequence length="393" mass="45188">MKAALKKIVLSILSFMGALLLLNFLFMGNTDYQVVTLKEISSQSHYSIDTESADGSVQIIFKLPNSSSLAQKLKKQHKDKTDGEDVDSKNKGNVRKRKGKQTQYPVTLTSPYLINNPSICSNKKLDYVIIVHTSTDHFSRRRFIRQTWANLNAFKKHSFKIVFILGLTGNNDTQTMIENESNVHGDIVQGYFKDSYHNLTHKGVLAYRWVSEFCLNVDMVLKVDDDMFVNVFHLIEYHLPLYRKSSRLMSCHVRPKGTSPIARKGSKWTVKGDEFKNMTHYPVPYCNGYFVLMTPDIIKEMYRASFMTPFFWVDDVYLYGLLPFKAGKVQHKNIAGNLCLNQKKGVECFNRNSTCRLLASYASIDGYMEQMWFSAISMYNSLAKKFLANDFFT</sequence>
<dbReference type="Gene3D" id="3.90.550.50">
    <property type="match status" value="1"/>
</dbReference>
<evidence type="ECO:0000256" key="10">
    <source>
        <dbReference type="ARBA" id="ARBA00023180"/>
    </source>
</evidence>
<proteinExistence type="inferred from homology"/>
<dbReference type="EC" id="2.4.1.-" evidence="11"/>
<evidence type="ECO:0000256" key="3">
    <source>
        <dbReference type="ARBA" id="ARBA00022676"/>
    </source>
</evidence>
<accession>A0AA88YCB6</accession>
<reference evidence="13" key="1">
    <citation type="submission" date="2019-08" db="EMBL/GenBank/DDBJ databases">
        <title>The improved chromosome-level genome for the pearl oyster Pinctada fucata martensii using PacBio sequencing and Hi-C.</title>
        <authorList>
            <person name="Zheng Z."/>
        </authorList>
    </citation>
    <scope>NUCLEOTIDE SEQUENCE</scope>
    <source>
        <strain evidence="13">ZZ-2019</strain>
        <tissue evidence="13">Adductor muscle</tissue>
    </source>
</reference>
<evidence type="ECO:0000256" key="11">
    <source>
        <dbReference type="RuleBase" id="RU363063"/>
    </source>
</evidence>
<feature type="compositionally biased region" description="Basic and acidic residues" evidence="12">
    <location>
        <begin position="79"/>
        <end position="90"/>
    </location>
</feature>
<dbReference type="GO" id="GO:0000139">
    <property type="term" value="C:Golgi membrane"/>
    <property type="evidence" value="ECO:0007669"/>
    <property type="project" value="UniProtKB-SubCell"/>
</dbReference>
<keyword evidence="4" id="KW-0808">Transferase</keyword>
<evidence type="ECO:0000256" key="4">
    <source>
        <dbReference type="ARBA" id="ARBA00022679"/>
    </source>
</evidence>
<evidence type="ECO:0000256" key="12">
    <source>
        <dbReference type="SAM" id="MobiDB-lite"/>
    </source>
</evidence>
<evidence type="ECO:0000256" key="8">
    <source>
        <dbReference type="ARBA" id="ARBA00023034"/>
    </source>
</evidence>
<name>A0AA88YCB6_PINIB</name>
<evidence type="ECO:0000256" key="7">
    <source>
        <dbReference type="ARBA" id="ARBA00022989"/>
    </source>
</evidence>
<gene>
    <name evidence="13" type="ORF">FSP39_003268</name>
</gene>
<evidence type="ECO:0000313" key="13">
    <source>
        <dbReference type="EMBL" id="KAK3099361.1"/>
    </source>
</evidence>
<keyword evidence="9" id="KW-0472">Membrane</keyword>
<comment type="subcellular location">
    <subcellularLocation>
        <location evidence="1 11">Golgi apparatus membrane</location>
        <topology evidence="1 11">Single-pass type II membrane protein</topology>
    </subcellularLocation>
</comment>
<keyword evidence="14" id="KW-1185">Reference proteome</keyword>
<dbReference type="PANTHER" id="PTHR11214">
    <property type="entry name" value="BETA-1,3-N-ACETYLGLUCOSAMINYLTRANSFERASE"/>
    <property type="match status" value="1"/>
</dbReference>